<evidence type="ECO:0000256" key="5">
    <source>
        <dbReference type="ARBA" id="ARBA00023049"/>
    </source>
</evidence>
<keyword evidence="10" id="KW-1185">Reference proteome</keyword>
<dbReference type="OrthoDB" id="506195at2"/>
<comment type="caution">
    <text evidence="9">The sequence shown here is derived from an EMBL/GenBank/DDBJ whole genome shotgun (WGS) entry which is preliminary data.</text>
</comment>
<evidence type="ECO:0000313" key="10">
    <source>
        <dbReference type="Proteomes" id="UP000076925"/>
    </source>
</evidence>
<protein>
    <submittedName>
        <fullName evidence="9">Peptidase M48</fullName>
    </submittedName>
</protein>
<dbReference type="Gene3D" id="3.30.2010.10">
    <property type="entry name" value="Metalloproteases ('zincins'), catalytic domain"/>
    <property type="match status" value="1"/>
</dbReference>
<evidence type="ECO:0000256" key="2">
    <source>
        <dbReference type="ARBA" id="ARBA00022723"/>
    </source>
</evidence>
<comment type="similarity">
    <text evidence="6">Belongs to the peptidase M48 family.</text>
</comment>
<feature type="domain" description="Peptidase M48" evidence="8">
    <location>
        <begin position="57"/>
        <end position="275"/>
    </location>
</feature>
<dbReference type="AlphaFoldDB" id="A0A139XBC6"/>
<dbReference type="InterPro" id="IPR051156">
    <property type="entry name" value="Mito/Outer_Membr_Metalloprot"/>
</dbReference>
<dbReference type="InterPro" id="IPR001915">
    <property type="entry name" value="Peptidase_M48"/>
</dbReference>
<accession>A0A139XBC6</accession>
<dbReference type="EMBL" id="ANNX02000020">
    <property type="protein sequence ID" value="KYC41922.1"/>
    <property type="molecule type" value="Genomic_DNA"/>
</dbReference>
<keyword evidence="5 6" id="KW-0482">Metalloprotease</keyword>
<feature type="chain" id="PRO_5007300634" evidence="7">
    <location>
        <begin position="28"/>
        <end position="330"/>
    </location>
</feature>
<dbReference type="GO" id="GO:0046872">
    <property type="term" value="F:metal ion binding"/>
    <property type="evidence" value="ECO:0007669"/>
    <property type="project" value="UniProtKB-KW"/>
</dbReference>
<evidence type="ECO:0000259" key="8">
    <source>
        <dbReference type="Pfam" id="PF01435"/>
    </source>
</evidence>
<sequence length="330" mass="36524">MLAWKTKLLTICSFCSLFFPTNLLVLAQATVENTPTSTASGVYQQAREKLPSDWYAIYRIVDRIARANEIDSHPWQVKIVRKYDTHSFASEENLITVHSGVLNQLVSDSSALACLVGHEMGHHVKRHTVVGETQKAELLVKIKEETEQEVLGIKKTSSTESTVNYVGGALANHVLPGFLGNLVNGVLERRNTNRAQQAEKRIKDIVAQKTEDLDQRLALQSKEQELEGDRMGYLTSIRAGFEPEGCLRALNILAKTPGFETTIPPTSIRIESLKDFITKNPPQTLAQEGEARISATQPLTYDLSKNGESLKINSRHGASVADDIDAKFGK</sequence>
<dbReference type="Pfam" id="PF01435">
    <property type="entry name" value="Peptidase_M48"/>
    <property type="match status" value="1"/>
</dbReference>
<dbReference type="GO" id="GO:0051603">
    <property type="term" value="P:proteolysis involved in protein catabolic process"/>
    <property type="evidence" value="ECO:0007669"/>
    <property type="project" value="TreeGrafter"/>
</dbReference>
<gene>
    <name evidence="9" type="ORF">WA1_18060</name>
</gene>
<dbReference type="Proteomes" id="UP000076925">
    <property type="component" value="Unassembled WGS sequence"/>
</dbReference>
<keyword evidence="4 6" id="KW-0862">Zinc</keyword>
<evidence type="ECO:0000256" key="4">
    <source>
        <dbReference type="ARBA" id="ARBA00022833"/>
    </source>
</evidence>
<dbReference type="GO" id="GO:0016020">
    <property type="term" value="C:membrane"/>
    <property type="evidence" value="ECO:0007669"/>
    <property type="project" value="TreeGrafter"/>
</dbReference>
<keyword evidence="3 6" id="KW-0378">Hydrolase</keyword>
<evidence type="ECO:0000256" key="6">
    <source>
        <dbReference type="RuleBase" id="RU003983"/>
    </source>
</evidence>
<evidence type="ECO:0000256" key="7">
    <source>
        <dbReference type="SAM" id="SignalP"/>
    </source>
</evidence>
<reference evidence="9 10" key="1">
    <citation type="journal article" date="2013" name="Genome Biol. Evol.">
        <title>Genomes of Stigonematalean cyanobacteria (subsection V) and the evolution of oxygenic photosynthesis from prokaryotes to plastids.</title>
        <authorList>
            <person name="Dagan T."/>
            <person name="Roettger M."/>
            <person name="Stucken K."/>
            <person name="Landan G."/>
            <person name="Koch R."/>
            <person name="Major P."/>
            <person name="Gould S.B."/>
            <person name="Goremykin V.V."/>
            <person name="Rippka R."/>
            <person name="Tandeau de Marsac N."/>
            <person name="Gugger M."/>
            <person name="Lockhart P.J."/>
            <person name="Allen J.F."/>
            <person name="Brune I."/>
            <person name="Maus I."/>
            <person name="Puhler A."/>
            <person name="Martin W.F."/>
        </authorList>
    </citation>
    <scope>NUCLEOTIDE SEQUENCE [LARGE SCALE GENOMIC DNA]</scope>
    <source>
        <strain evidence="9 10">PCC 7110</strain>
    </source>
</reference>
<proteinExistence type="inferred from homology"/>
<evidence type="ECO:0000256" key="1">
    <source>
        <dbReference type="ARBA" id="ARBA00022670"/>
    </source>
</evidence>
<dbReference type="PANTHER" id="PTHR22726:SF1">
    <property type="entry name" value="METALLOENDOPEPTIDASE OMA1, MITOCHONDRIAL"/>
    <property type="match status" value="1"/>
</dbReference>
<dbReference type="GO" id="GO:0004222">
    <property type="term" value="F:metalloendopeptidase activity"/>
    <property type="evidence" value="ECO:0007669"/>
    <property type="project" value="InterPro"/>
</dbReference>
<evidence type="ECO:0000256" key="3">
    <source>
        <dbReference type="ARBA" id="ARBA00022801"/>
    </source>
</evidence>
<dbReference type="RefSeq" id="WP_017746336.1">
    <property type="nucleotide sequence ID" value="NZ_KQ976354.1"/>
</dbReference>
<name>A0A139XBC6_9CYAN</name>
<evidence type="ECO:0000313" key="9">
    <source>
        <dbReference type="EMBL" id="KYC41922.1"/>
    </source>
</evidence>
<keyword evidence="7" id="KW-0732">Signal</keyword>
<dbReference type="PANTHER" id="PTHR22726">
    <property type="entry name" value="METALLOENDOPEPTIDASE OMA1"/>
    <property type="match status" value="1"/>
</dbReference>
<keyword evidence="2" id="KW-0479">Metal-binding</keyword>
<dbReference type="STRING" id="128403.WA1_18060"/>
<comment type="cofactor">
    <cofactor evidence="6">
        <name>Zn(2+)</name>
        <dbReference type="ChEBI" id="CHEBI:29105"/>
    </cofactor>
    <text evidence="6">Binds 1 zinc ion per subunit.</text>
</comment>
<keyword evidence="1 6" id="KW-0645">Protease</keyword>
<feature type="signal peptide" evidence="7">
    <location>
        <begin position="1"/>
        <end position="27"/>
    </location>
</feature>
<organism evidence="9 10">
    <name type="scientific">Scytonema hofmannii PCC 7110</name>
    <dbReference type="NCBI Taxonomy" id="128403"/>
    <lineage>
        <taxon>Bacteria</taxon>
        <taxon>Bacillati</taxon>
        <taxon>Cyanobacteriota</taxon>
        <taxon>Cyanophyceae</taxon>
        <taxon>Nostocales</taxon>
        <taxon>Scytonemataceae</taxon>
        <taxon>Scytonema</taxon>
    </lineage>
</organism>